<protein>
    <submittedName>
        <fullName evidence="1">Uncharacterized protein</fullName>
    </submittedName>
</protein>
<evidence type="ECO:0000313" key="1">
    <source>
        <dbReference type="EMBL" id="KAF9065517.1"/>
    </source>
</evidence>
<accession>A0A9P5PN33</accession>
<dbReference type="EMBL" id="JADNRY010000102">
    <property type="protein sequence ID" value="KAF9065517.1"/>
    <property type="molecule type" value="Genomic_DNA"/>
</dbReference>
<dbReference type="Proteomes" id="UP000772434">
    <property type="component" value="Unassembled WGS sequence"/>
</dbReference>
<evidence type="ECO:0000313" key="2">
    <source>
        <dbReference type="Proteomes" id="UP000772434"/>
    </source>
</evidence>
<dbReference type="AlphaFoldDB" id="A0A9P5PN33"/>
<sequence length="97" mass="10604">MSSTSLVQRVFSMYAMSTPILKSHHGLIGHKHPECKIFITSPNSCSIFLTKSGATKMSIYGATTTMSSTFPLYNSPIPIPNSPSTFSGTDWRRTSLT</sequence>
<proteinExistence type="predicted"/>
<gene>
    <name evidence="1" type="ORF">BDP27DRAFT_1424708</name>
</gene>
<organism evidence="1 2">
    <name type="scientific">Rhodocollybia butyracea</name>
    <dbReference type="NCBI Taxonomy" id="206335"/>
    <lineage>
        <taxon>Eukaryota</taxon>
        <taxon>Fungi</taxon>
        <taxon>Dikarya</taxon>
        <taxon>Basidiomycota</taxon>
        <taxon>Agaricomycotina</taxon>
        <taxon>Agaricomycetes</taxon>
        <taxon>Agaricomycetidae</taxon>
        <taxon>Agaricales</taxon>
        <taxon>Marasmiineae</taxon>
        <taxon>Omphalotaceae</taxon>
        <taxon>Rhodocollybia</taxon>
    </lineage>
</organism>
<name>A0A9P5PN33_9AGAR</name>
<reference evidence="1" key="1">
    <citation type="submission" date="2020-11" db="EMBL/GenBank/DDBJ databases">
        <authorList>
            <consortium name="DOE Joint Genome Institute"/>
            <person name="Ahrendt S."/>
            <person name="Riley R."/>
            <person name="Andreopoulos W."/>
            <person name="Labutti K."/>
            <person name="Pangilinan J."/>
            <person name="Ruiz-Duenas F.J."/>
            <person name="Barrasa J.M."/>
            <person name="Sanchez-Garcia M."/>
            <person name="Camarero S."/>
            <person name="Miyauchi S."/>
            <person name="Serrano A."/>
            <person name="Linde D."/>
            <person name="Babiker R."/>
            <person name="Drula E."/>
            <person name="Ayuso-Fernandez I."/>
            <person name="Pacheco R."/>
            <person name="Padilla G."/>
            <person name="Ferreira P."/>
            <person name="Barriuso J."/>
            <person name="Kellner H."/>
            <person name="Castanera R."/>
            <person name="Alfaro M."/>
            <person name="Ramirez L."/>
            <person name="Pisabarro A.G."/>
            <person name="Kuo A."/>
            <person name="Tritt A."/>
            <person name="Lipzen A."/>
            <person name="He G."/>
            <person name="Yan M."/>
            <person name="Ng V."/>
            <person name="Cullen D."/>
            <person name="Martin F."/>
            <person name="Rosso M.-N."/>
            <person name="Henrissat B."/>
            <person name="Hibbett D."/>
            <person name="Martinez A.T."/>
            <person name="Grigoriev I.V."/>
        </authorList>
    </citation>
    <scope>NUCLEOTIDE SEQUENCE</scope>
    <source>
        <strain evidence="1">AH 40177</strain>
    </source>
</reference>
<keyword evidence="2" id="KW-1185">Reference proteome</keyword>
<comment type="caution">
    <text evidence="1">The sequence shown here is derived from an EMBL/GenBank/DDBJ whole genome shotgun (WGS) entry which is preliminary data.</text>
</comment>